<evidence type="ECO:0000256" key="2">
    <source>
        <dbReference type="ARBA" id="ARBA00022801"/>
    </source>
</evidence>
<dbReference type="PANTHER" id="PTHR43344:SF13">
    <property type="entry name" value="PHOSPHATASE RV3661-RELATED"/>
    <property type="match status" value="1"/>
</dbReference>
<dbReference type="InterPro" id="IPR006385">
    <property type="entry name" value="HAD_hydro_SerB1"/>
</dbReference>
<gene>
    <name evidence="4" type="ORF">GJQ55_02680</name>
</gene>
<dbReference type="Proteomes" id="UP000596074">
    <property type="component" value="Chromosome"/>
</dbReference>
<organism evidence="4 5">
    <name type="scientific">Venatoribacter cucullus</name>
    <dbReference type="NCBI Taxonomy" id="2661630"/>
    <lineage>
        <taxon>Bacteria</taxon>
        <taxon>Pseudomonadati</taxon>
        <taxon>Pseudomonadota</taxon>
        <taxon>Gammaproteobacteria</taxon>
        <taxon>Oceanospirillales</taxon>
        <taxon>Oceanospirillaceae</taxon>
        <taxon>Venatoribacter</taxon>
    </lineage>
</organism>
<keyword evidence="3" id="KW-0460">Magnesium</keyword>
<evidence type="ECO:0000256" key="1">
    <source>
        <dbReference type="ARBA" id="ARBA00022723"/>
    </source>
</evidence>
<dbReference type="AlphaFoldDB" id="A0A9X7UWT7"/>
<keyword evidence="5" id="KW-1185">Reference proteome</keyword>
<dbReference type="EMBL" id="CP046056">
    <property type="protein sequence ID" value="QQD23455.1"/>
    <property type="molecule type" value="Genomic_DNA"/>
</dbReference>
<keyword evidence="2 4" id="KW-0378">Hydrolase</keyword>
<keyword evidence="1" id="KW-0479">Metal-binding</keyword>
<accession>A0A9X7UWT7</accession>
<evidence type="ECO:0000256" key="3">
    <source>
        <dbReference type="ARBA" id="ARBA00022842"/>
    </source>
</evidence>
<dbReference type="PANTHER" id="PTHR43344">
    <property type="entry name" value="PHOSPHOSERINE PHOSPHATASE"/>
    <property type="match status" value="1"/>
</dbReference>
<dbReference type="GO" id="GO:0046872">
    <property type="term" value="F:metal ion binding"/>
    <property type="evidence" value="ECO:0007669"/>
    <property type="project" value="UniProtKB-KW"/>
</dbReference>
<dbReference type="InterPro" id="IPR023214">
    <property type="entry name" value="HAD_sf"/>
</dbReference>
<reference evidence="4 5" key="1">
    <citation type="submission" date="2019-11" db="EMBL/GenBank/DDBJ databases">
        <title>Venatorbacter sp. nov. a predator of Campylobacter and other Gram-negative bacteria.</title>
        <authorList>
            <person name="Saeedi A."/>
            <person name="Cummings N.J."/>
            <person name="Connerton I.F."/>
            <person name="Connerton P.L."/>
        </authorList>
    </citation>
    <scope>NUCLEOTIDE SEQUENCE [LARGE SCALE GENOMIC DNA]</scope>
    <source>
        <strain evidence="4">XL5</strain>
    </source>
</reference>
<dbReference type="NCBIfam" id="TIGR01490">
    <property type="entry name" value="HAD-SF-IB-hyp1"/>
    <property type="match status" value="1"/>
</dbReference>
<dbReference type="Pfam" id="PF12710">
    <property type="entry name" value="HAD"/>
    <property type="match status" value="1"/>
</dbReference>
<proteinExistence type="predicted"/>
<dbReference type="SUPFAM" id="SSF56784">
    <property type="entry name" value="HAD-like"/>
    <property type="match status" value="1"/>
</dbReference>
<evidence type="ECO:0000313" key="4">
    <source>
        <dbReference type="EMBL" id="QQD23455.1"/>
    </source>
</evidence>
<dbReference type="Gene3D" id="1.20.1440.100">
    <property type="entry name" value="SG protein - dephosphorylation function"/>
    <property type="match status" value="1"/>
</dbReference>
<evidence type="ECO:0000313" key="5">
    <source>
        <dbReference type="Proteomes" id="UP000596074"/>
    </source>
</evidence>
<dbReference type="InterPro" id="IPR036412">
    <property type="entry name" value="HAD-like_sf"/>
</dbReference>
<sequence length="241" mass="27801">MRTAVLIWPSSTSATESLMRVYNLPVVFFDLDDTLINKDASSLWIRWRAKRERWAIVEALLALASLYRAYKKGRVTHWRLSNYYRTRTRGMTLSEYRTRVDAFFRERGQLHIYPQAASLLFAYQRQGSEVVMITGADDVVAQAYARALGIQHVISNRLRLQGEQITGLERPLCYGPGKVELAQQFLQERGLNFKDAVFYTDSHADLPLLQRVAQPVVLNPNPQLRTAAAEHNWPCLDWRTD</sequence>
<dbReference type="CDD" id="cd02612">
    <property type="entry name" value="HAD_PGPPase"/>
    <property type="match status" value="1"/>
</dbReference>
<dbReference type="InterPro" id="IPR050582">
    <property type="entry name" value="HAD-like_SerB"/>
</dbReference>
<dbReference type="Gene3D" id="3.40.50.1000">
    <property type="entry name" value="HAD superfamily/HAD-like"/>
    <property type="match status" value="1"/>
</dbReference>
<dbReference type="KEGG" id="vcw:GJQ55_02680"/>
<dbReference type="NCBIfam" id="TIGR01488">
    <property type="entry name" value="HAD-SF-IB"/>
    <property type="match status" value="1"/>
</dbReference>
<protein>
    <submittedName>
        <fullName evidence="4">HAD-IB family hydrolase</fullName>
    </submittedName>
</protein>
<dbReference type="GO" id="GO:0016787">
    <property type="term" value="F:hydrolase activity"/>
    <property type="evidence" value="ECO:0007669"/>
    <property type="project" value="UniProtKB-KW"/>
</dbReference>
<name>A0A9X7UWT7_9GAMM</name>